<feature type="domain" description="C3H1-type" evidence="5">
    <location>
        <begin position="179"/>
        <end position="206"/>
    </location>
</feature>
<evidence type="ECO:0000313" key="6">
    <source>
        <dbReference type="EMBL" id="PWA35285.1"/>
    </source>
</evidence>
<evidence type="ECO:0000256" key="3">
    <source>
        <dbReference type="ARBA" id="ARBA00022833"/>
    </source>
</evidence>
<keyword evidence="1 4" id="KW-0479">Metal-binding</keyword>
<organism evidence="6 7">
    <name type="scientific">Artemisia annua</name>
    <name type="common">Sweet wormwood</name>
    <dbReference type="NCBI Taxonomy" id="35608"/>
    <lineage>
        <taxon>Eukaryota</taxon>
        <taxon>Viridiplantae</taxon>
        <taxon>Streptophyta</taxon>
        <taxon>Embryophyta</taxon>
        <taxon>Tracheophyta</taxon>
        <taxon>Spermatophyta</taxon>
        <taxon>Magnoliopsida</taxon>
        <taxon>eudicotyledons</taxon>
        <taxon>Gunneridae</taxon>
        <taxon>Pentapetalae</taxon>
        <taxon>asterids</taxon>
        <taxon>campanulids</taxon>
        <taxon>Asterales</taxon>
        <taxon>Asteraceae</taxon>
        <taxon>Asteroideae</taxon>
        <taxon>Anthemideae</taxon>
        <taxon>Artemisiinae</taxon>
        <taxon>Artemisia</taxon>
    </lineage>
</organism>
<evidence type="ECO:0000313" key="7">
    <source>
        <dbReference type="Proteomes" id="UP000245207"/>
    </source>
</evidence>
<dbReference type="Proteomes" id="UP000245207">
    <property type="component" value="Unassembled WGS sequence"/>
</dbReference>
<keyword evidence="3 4" id="KW-0862">Zinc</keyword>
<keyword evidence="2 4" id="KW-0863">Zinc-finger</keyword>
<comment type="caution">
    <text evidence="6">The sequence shown here is derived from an EMBL/GenBank/DDBJ whole genome shotgun (WGS) entry which is preliminary data.</text>
</comment>
<accession>A0A2U1KES9</accession>
<dbReference type="GO" id="GO:0008270">
    <property type="term" value="F:zinc ion binding"/>
    <property type="evidence" value="ECO:0007669"/>
    <property type="project" value="UniProtKB-KW"/>
</dbReference>
<dbReference type="SMART" id="SM00356">
    <property type="entry name" value="ZnF_C3H1"/>
    <property type="match status" value="1"/>
</dbReference>
<proteinExistence type="predicted"/>
<dbReference type="PANTHER" id="PTHR47481">
    <property type="match status" value="1"/>
</dbReference>
<evidence type="ECO:0000256" key="4">
    <source>
        <dbReference type="PROSITE-ProRule" id="PRU00723"/>
    </source>
</evidence>
<dbReference type="PROSITE" id="PS50103">
    <property type="entry name" value="ZF_C3H1"/>
    <property type="match status" value="1"/>
</dbReference>
<dbReference type="InterPro" id="IPR036855">
    <property type="entry name" value="Znf_CCCH_sf"/>
</dbReference>
<evidence type="ECO:0000256" key="2">
    <source>
        <dbReference type="ARBA" id="ARBA00022771"/>
    </source>
</evidence>
<gene>
    <name evidence="6" type="ORF">CTI12_AA611000</name>
</gene>
<dbReference type="EMBL" id="PKPP01020306">
    <property type="protein sequence ID" value="PWA35285.1"/>
    <property type="molecule type" value="Genomic_DNA"/>
</dbReference>
<protein>
    <recommendedName>
        <fullName evidence="5">C3H1-type domain-containing protein</fullName>
    </recommendedName>
</protein>
<feature type="zinc finger region" description="C3H1-type" evidence="4">
    <location>
        <begin position="179"/>
        <end position="206"/>
    </location>
</feature>
<evidence type="ECO:0000256" key="1">
    <source>
        <dbReference type="ARBA" id="ARBA00022723"/>
    </source>
</evidence>
<dbReference type="SUPFAM" id="SSF90229">
    <property type="entry name" value="CCCH zinc finger"/>
    <property type="match status" value="1"/>
</dbReference>
<dbReference type="InterPro" id="IPR000571">
    <property type="entry name" value="Znf_CCCH"/>
</dbReference>
<sequence>MHHLVLPIPSGANLMISSRCGSSDPYVTLYKSKLSLHQVLQRIYGTILKHFFHDNKDARAINLDNELRSIKIGNMTINEYCTKIKSMADRLKNLGSPVSEKNLVIYAVNGLDSRFATIVKIIRHREPLPSFATARNMLLLEESTLKEQTNSPTTFDSTSSSPTILLASNSSGHKGTSNATLPQLCNHFSKGTCKFGDRCKFIHDHRHRIGLKNNTTYHQLGRGNGKSSYSSPIPLPIHDSQFSTILHVPGTHPTSPP</sequence>
<evidence type="ECO:0000259" key="5">
    <source>
        <dbReference type="PROSITE" id="PS50103"/>
    </source>
</evidence>
<keyword evidence="7" id="KW-1185">Reference proteome</keyword>
<dbReference type="OrthoDB" id="1912561at2759"/>
<dbReference type="AlphaFoldDB" id="A0A2U1KES9"/>
<dbReference type="PANTHER" id="PTHR47481:SF41">
    <property type="entry name" value="COPIA-LIKE POLYPROTEIN_RETROTRANSPOSON"/>
    <property type="match status" value="1"/>
</dbReference>
<name>A0A2U1KES9_ARTAN</name>
<dbReference type="Pfam" id="PF00642">
    <property type="entry name" value="zf-CCCH"/>
    <property type="match status" value="1"/>
</dbReference>
<dbReference type="Gene3D" id="4.10.1000.10">
    <property type="entry name" value="Zinc finger, CCCH-type"/>
    <property type="match status" value="1"/>
</dbReference>
<dbReference type="Pfam" id="PF14223">
    <property type="entry name" value="Retrotran_gag_2"/>
    <property type="match status" value="1"/>
</dbReference>
<reference evidence="6 7" key="1">
    <citation type="journal article" date="2018" name="Mol. Plant">
        <title>The genome of Artemisia annua provides insight into the evolution of Asteraceae family and artemisinin biosynthesis.</title>
        <authorList>
            <person name="Shen Q."/>
            <person name="Zhang L."/>
            <person name="Liao Z."/>
            <person name="Wang S."/>
            <person name="Yan T."/>
            <person name="Shi P."/>
            <person name="Liu M."/>
            <person name="Fu X."/>
            <person name="Pan Q."/>
            <person name="Wang Y."/>
            <person name="Lv Z."/>
            <person name="Lu X."/>
            <person name="Zhang F."/>
            <person name="Jiang W."/>
            <person name="Ma Y."/>
            <person name="Chen M."/>
            <person name="Hao X."/>
            <person name="Li L."/>
            <person name="Tang Y."/>
            <person name="Lv G."/>
            <person name="Zhou Y."/>
            <person name="Sun X."/>
            <person name="Brodelius P.E."/>
            <person name="Rose J.K.C."/>
            <person name="Tang K."/>
        </authorList>
    </citation>
    <scope>NUCLEOTIDE SEQUENCE [LARGE SCALE GENOMIC DNA]</scope>
    <source>
        <strain evidence="7">cv. Huhao1</strain>
        <tissue evidence="6">Leaf</tissue>
    </source>
</reference>